<reference evidence="1 2" key="1">
    <citation type="submission" date="2018-01" db="EMBL/GenBank/DDBJ databases">
        <title>Complete and assembled Genome of Pantoea calida DSM22759T.</title>
        <authorList>
            <person name="Stevens M.J.A."/>
            <person name="Zurfluh K."/>
            <person name="Stephan R."/>
        </authorList>
    </citation>
    <scope>NUCLEOTIDE SEQUENCE [LARGE SCALE GENOMIC DNA]</scope>
    <source>
        <strain evidence="1 2">DSM 22759</strain>
    </source>
</reference>
<name>A0ABN5HCB2_9GAMM</name>
<accession>A0ABN5HCB2</accession>
<evidence type="ECO:0000313" key="2">
    <source>
        <dbReference type="Proteomes" id="UP000237673"/>
    </source>
</evidence>
<dbReference type="EMBL" id="CP026378">
    <property type="protein sequence ID" value="AUY26275.1"/>
    <property type="molecule type" value="Genomic_DNA"/>
</dbReference>
<dbReference type="RefSeq" id="WP_084971032.1">
    <property type="nucleotide sequence ID" value="NZ_CP026378.1"/>
</dbReference>
<sequence length="61" mass="7087">MQDLLEESVQLQRIDLVARLINAADCNRSDKELAVAWIAELTTCLLTRLDEYDRITERSQH</sequence>
<organism evidence="1 2">
    <name type="scientific">Mixta calida</name>
    <dbReference type="NCBI Taxonomy" id="665913"/>
    <lineage>
        <taxon>Bacteria</taxon>
        <taxon>Pseudomonadati</taxon>
        <taxon>Pseudomonadota</taxon>
        <taxon>Gammaproteobacteria</taxon>
        <taxon>Enterobacterales</taxon>
        <taxon>Erwiniaceae</taxon>
        <taxon>Mixta</taxon>
    </lineage>
</organism>
<dbReference type="Proteomes" id="UP000237673">
    <property type="component" value="Chromosome"/>
</dbReference>
<proteinExistence type="predicted"/>
<keyword evidence="2" id="KW-1185">Reference proteome</keyword>
<gene>
    <name evidence="1" type="ORF">C2E16_16085</name>
</gene>
<protein>
    <recommendedName>
        <fullName evidence="3">Levan regulatory protein</fullName>
    </recommendedName>
</protein>
<evidence type="ECO:0008006" key="3">
    <source>
        <dbReference type="Google" id="ProtNLM"/>
    </source>
</evidence>
<evidence type="ECO:0000313" key="1">
    <source>
        <dbReference type="EMBL" id="AUY26275.1"/>
    </source>
</evidence>